<evidence type="ECO:0000313" key="2">
    <source>
        <dbReference type="Proteomes" id="UP000015380"/>
    </source>
</evidence>
<keyword evidence="2" id="KW-1185">Reference proteome</keyword>
<dbReference type="EMBL" id="CP005996">
    <property type="protein sequence ID" value="AGS40260.1"/>
    <property type="molecule type" value="Genomic_DNA"/>
</dbReference>
<dbReference type="HOGENOM" id="CLU_113723_0_0_6"/>
<dbReference type="PATRIC" id="fig|1198232.3.peg.1918"/>
<dbReference type="RefSeq" id="WP_020932872.1">
    <property type="nucleotide sequence ID" value="NC_021917.1"/>
</dbReference>
<gene>
    <name evidence="1" type="ORF">CYCME_1945</name>
</gene>
<evidence type="ECO:0000313" key="1">
    <source>
        <dbReference type="EMBL" id="AGS40260.1"/>
    </source>
</evidence>
<proteinExistence type="predicted"/>
<name>S5TYK8_9GAMM</name>
<reference evidence="2" key="2">
    <citation type="journal article" date="2016" name="Environ. Microbiol. Rep.">
        <title>Analysis of defence systems and a conjugative IncP-1 plasmid in the marine polyaromatic hydrocarbons-degrading bacterium Cycloclasticus sp. 78-ME.</title>
        <authorList>
            <person name="Yakimov M.M."/>
            <person name="Crisafi F."/>
            <person name="Messina E."/>
            <person name="Smedile F."/>
            <person name="Lopatina A."/>
            <person name="Denaro R."/>
            <person name="Pieper D.H."/>
            <person name="Golyshin P.N."/>
            <person name="Giuliano L."/>
        </authorList>
    </citation>
    <scope>NUCLEOTIDE SEQUENCE [LARGE SCALE GENOMIC DNA]</scope>
    <source>
        <strain evidence="2">78-ME</strain>
    </source>
</reference>
<dbReference type="AlphaFoldDB" id="S5TYK8"/>
<reference evidence="1 2" key="1">
    <citation type="submission" date="2013-05" db="EMBL/GenBank/DDBJ databases">
        <title>Between feast and famine: a lifestyle of most important marine PAH-degrading bacterium Cycloclasticus sp. 7ME.</title>
        <authorList>
            <person name="Yakimov M.M."/>
            <person name="Messina E."/>
            <person name="Genovese M."/>
            <person name="Denaro R."/>
            <person name="Crisafi F."/>
            <person name="Russo D."/>
            <person name="Cappello S."/>
            <person name="Santisi S."/>
            <person name="Smedile F."/>
            <person name="Golyshina O.V."/>
            <person name="Tran H."/>
            <person name="Pieper D.H."/>
            <person name="Golyshin P.N."/>
            <person name="Giuliano L."/>
        </authorList>
    </citation>
    <scope>NUCLEOTIDE SEQUENCE [LARGE SCALE GENOMIC DNA]</scope>
    <source>
        <strain evidence="1 2">78-ME</strain>
    </source>
</reference>
<accession>S5TYK8</accession>
<organism evidence="1 2">
    <name type="scientific">Cycloclasticus zancles 78-ME</name>
    <dbReference type="NCBI Taxonomy" id="1198232"/>
    <lineage>
        <taxon>Bacteria</taxon>
        <taxon>Pseudomonadati</taxon>
        <taxon>Pseudomonadota</taxon>
        <taxon>Gammaproteobacteria</taxon>
        <taxon>Thiotrichales</taxon>
        <taxon>Piscirickettsiaceae</taxon>
        <taxon>Cycloclasticus</taxon>
    </lineage>
</organism>
<dbReference type="Pfam" id="PF12915">
    <property type="entry name" value="DUF3833"/>
    <property type="match status" value="1"/>
</dbReference>
<dbReference type="eggNOG" id="ENOG5031DNS">
    <property type="taxonomic scope" value="Bacteria"/>
</dbReference>
<sequence length="198" mass="22212">MSQEFEVSMKVLCLIFSVFLINGCAIDAERYRDKTPGFKFESFFQGNLCAKGLVKSRNGQINRKFAADIVASHSANQVILEEVFLFDDGERQERNWVFDKTAEGWSGTAGDVIGIANGEVFGDSLHLRYQLKINIDNSEYIVAMDDWLTLVDDSTLMGSTEITKWGVNLGRIDIVIQKTERLQQNASKLENCIEAGVL</sequence>
<dbReference type="KEGG" id="cza:CYCME_1945"/>
<dbReference type="InterPro" id="IPR024409">
    <property type="entry name" value="DUF3833"/>
</dbReference>
<dbReference type="Proteomes" id="UP000015380">
    <property type="component" value="Chromosome"/>
</dbReference>
<keyword evidence="1" id="KW-0449">Lipoprotein</keyword>
<protein>
    <submittedName>
        <fullName evidence="1">Lipoprotein</fullName>
    </submittedName>
</protein>